<dbReference type="InterPro" id="IPR003805">
    <property type="entry name" value="CobS"/>
</dbReference>
<comment type="cofactor">
    <cofactor evidence="1 19">
        <name>Mg(2+)</name>
        <dbReference type="ChEBI" id="CHEBI:18420"/>
    </cofactor>
</comment>
<dbReference type="GO" id="GO:0005886">
    <property type="term" value="C:plasma membrane"/>
    <property type="evidence" value="ECO:0007669"/>
    <property type="project" value="UniProtKB-SubCell"/>
</dbReference>
<keyword evidence="10 19" id="KW-0812">Transmembrane</keyword>
<feature type="transmembrane region" description="Helical" evidence="19">
    <location>
        <begin position="125"/>
        <end position="146"/>
    </location>
</feature>
<feature type="transmembrane region" description="Helical" evidence="19">
    <location>
        <begin position="34"/>
        <end position="54"/>
    </location>
</feature>
<evidence type="ECO:0000256" key="11">
    <source>
        <dbReference type="ARBA" id="ARBA00022842"/>
    </source>
</evidence>
<comment type="similarity">
    <text evidence="4 19">Belongs to the CobS family.</text>
</comment>
<evidence type="ECO:0000256" key="10">
    <source>
        <dbReference type="ARBA" id="ARBA00022692"/>
    </source>
</evidence>
<dbReference type="EC" id="2.7.8.26" evidence="5 19"/>
<dbReference type="PATRIC" id="fig|1245469.3.peg.2849"/>
<feature type="transmembrane region" description="Helical" evidence="19">
    <location>
        <begin position="99"/>
        <end position="118"/>
    </location>
</feature>
<dbReference type="PANTHER" id="PTHR34148">
    <property type="entry name" value="ADENOSYLCOBINAMIDE-GDP RIBAZOLETRANSFERASE"/>
    <property type="match status" value="1"/>
</dbReference>
<evidence type="ECO:0000256" key="15">
    <source>
        <dbReference type="ARBA" id="ARBA00032605"/>
    </source>
</evidence>
<evidence type="ECO:0000256" key="19">
    <source>
        <dbReference type="HAMAP-Rule" id="MF_00719"/>
    </source>
</evidence>
<dbReference type="STRING" id="1245469.S58_27750"/>
<evidence type="ECO:0000256" key="5">
    <source>
        <dbReference type="ARBA" id="ARBA00013200"/>
    </source>
</evidence>
<dbReference type="GO" id="GO:0051073">
    <property type="term" value="F:adenosylcobinamide-GDP ribazoletransferase activity"/>
    <property type="evidence" value="ECO:0007669"/>
    <property type="project" value="UniProtKB-UniRule"/>
</dbReference>
<reference evidence="20 21" key="1">
    <citation type="journal article" date="2013" name="Appl. Environ. Microbiol.">
        <title>Genome analysis suggests that the soil oligotrophic bacterium Agromonas oligotrophica (Bradyrhizobium oligotrophicum) is a nitrogen-fixing symbiont of Aeschynomene indica.</title>
        <authorList>
            <person name="Okubo T."/>
            <person name="Fukushima S."/>
            <person name="Itakura M."/>
            <person name="Oshima K."/>
            <person name="Longtonglang A."/>
            <person name="Teaumroong N."/>
            <person name="Mitsui H."/>
            <person name="Hattori M."/>
            <person name="Hattori R."/>
            <person name="Hattori T."/>
            <person name="Minamisawa K."/>
        </authorList>
    </citation>
    <scope>NUCLEOTIDE SEQUENCE [LARGE SCALE GENOMIC DNA]</scope>
    <source>
        <strain evidence="20 21">S58</strain>
    </source>
</reference>
<evidence type="ECO:0000256" key="18">
    <source>
        <dbReference type="ARBA" id="ARBA00049504"/>
    </source>
</evidence>
<evidence type="ECO:0000256" key="3">
    <source>
        <dbReference type="ARBA" id="ARBA00004663"/>
    </source>
</evidence>
<dbReference type="AlphaFoldDB" id="M4Z6S4"/>
<proteinExistence type="inferred from homology"/>
<evidence type="ECO:0000256" key="1">
    <source>
        <dbReference type="ARBA" id="ARBA00001946"/>
    </source>
</evidence>
<evidence type="ECO:0000256" key="9">
    <source>
        <dbReference type="ARBA" id="ARBA00022679"/>
    </source>
</evidence>
<dbReference type="EMBL" id="AP012603">
    <property type="protein sequence ID" value="BAM88781.1"/>
    <property type="molecule type" value="Genomic_DNA"/>
</dbReference>
<dbReference type="Proteomes" id="UP000011841">
    <property type="component" value="Chromosome"/>
</dbReference>
<dbReference type="UniPathway" id="UPA00148">
    <property type="reaction ID" value="UER00238"/>
</dbReference>
<protein>
    <recommendedName>
        <fullName evidence="6 19">Adenosylcobinamide-GDP ribazoletransferase</fullName>
        <ecNumber evidence="5 19">2.7.8.26</ecNumber>
    </recommendedName>
    <alternativeName>
        <fullName evidence="16 19">Cobalamin synthase</fullName>
    </alternativeName>
    <alternativeName>
        <fullName evidence="15 19">Cobalamin-5'-phosphate synthase</fullName>
    </alternativeName>
</protein>
<evidence type="ECO:0000256" key="12">
    <source>
        <dbReference type="ARBA" id="ARBA00022989"/>
    </source>
</evidence>
<dbReference type="KEGG" id="aol:S58_27750"/>
<accession>M4Z6S4</accession>
<comment type="catalytic activity">
    <reaction evidence="18 19">
        <text>alpha-ribazole 5'-phosphate + adenosylcob(III)inamide-GDP = adenosylcob(III)alamin 5'-phosphate + GMP + H(+)</text>
        <dbReference type="Rhea" id="RHEA:23560"/>
        <dbReference type="ChEBI" id="CHEBI:15378"/>
        <dbReference type="ChEBI" id="CHEBI:57918"/>
        <dbReference type="ChEBI" id="CHEBI:58115"/>
        <dbReference type="ChEBI" id="CHEBI:60487"/>
        <dbReference type="ChEBI" id="CHEBI:60493"/>
        <dbReference type="EC" id="2.7.8.26"/>
    </reaction>
</comment>
<dbReference type="RefSeq" id="WP_015665903.1">
    <property type="nucleotide sequence ID" value="NC_020453.1"/>
</dbReference>
<sequence>MMLREFWIALQFLTRLPTPRVTESRPDDLARASVWFPAAGLVVGACLALVARLFHDVDPWIVALAVLVAWIWITGALHLDGLGDVADAFGAAHGKPERFIAVLGDPHAGSFAVVAISLQIAAKLVLIAELATGPTAWALVLIPAWARWGTLICNKTLLSLKPGLGASISNSVGWNVIVAWGGALAIGALAGAVPTLIAIVLVPVIAFYWQWRLGGITGDCHGASIEVTETLLLAACVLG</sequence>
<keyword evidence="7 19" id="KW-1003">Cell membrane</keyword>
<feature type="transmembrane region" description="Helical" evidence="19">
    <location>
        <begin position="177"/>
        <end position="209"/>
    </location>
</feature>
<comment type="subcellular location">
    <subcellularLocation>
        <location evidence="2 19">Cell membrane</location>
        <topology evidence="2 19">Multi-pass membrane protein</topology>
    </subcellularLocation>
</comment>
<comment type="pathway">
    <text evidence="3 19">Cofactor biosynthesis; adenosylcobalamin biosynthesis; adenosylcobalamin from cob(II)yrinate a,c-diamide: step 7/7.</text>
</comment>
<keyword evidence="11 19" id="KW-0460">Magnesium</keyword>
<dbReference type="OrthoDB" id="9794626at2"/>
<keyword evidence="9 19" id="KW-0808">Transferase</keyword>
<evidence type="ECO:0000256" key="6">
    <source>
        <dbReference type="ARBA" id="ARBA00015850"/>
    </source>
</evidence>
<dbReference type="GO" id="GO:0009236">
    <property type="term" value="P:cobalamin biosynthetic process"/>
    <property type="evidence" value="ECO:0007669"/>
    <property type="project" value="UniProtKB-UniRule"/>
</dbReference>
<organism evidence="20 21">
    <name type="scientific">Bradyrhizobium oligotrophicum S58</name>
    <dbReference type="NCBI Taxonomy" id="1245469"/>
    <lineage>
        <taxon>Bacteria</taxon>
        <taxon>Pseudomonadati</taxon>
        <taxon>Pseudomonadota</taxon>
        <taxon>Alphaproteobacteria</taxon>
        <taxon>Hyphomicrobiales</taxon>
        <taxon>Nitrobacteraceae</taxon>
        <taxon>Bradyrhizobium</taxon>
    </lineage>
</organism>
<keyword evidence="8 19" id="KW-0169">Cobalamin biosynthesis</keyword>
<evidence type="ECO:0000313" key="20">
    <source>
        <dbReference type="EMBL" id="BAM88781.1"/>
    </source>
</evidence>
<dbReference type="HOGENOM" id="CLU_057426_3_1_5"/>
<evidence type="ECO:0000256" key="17">
    <source>
        <dbReference type="ARBA" id="ARBA00048623"/>
    </source>
</evidence>
<feature type="transmembrane region" description="Helical" evidence="19">
    <location>
        <begin position="61"/>
        <end position="79"/>
    </location>
</feature>
<evidence type="ECO:0000256" key="2">
    <source>
        <dbReference type="ARBA" id="ARBA00004651"/>
    </source>
</evidence>
<evidence type="ECO:0000256" key="14">
    <source>
        <dbReference type="ARBA" id="ARBA00025228"/>
    </source>
</evidence>
<dbReference type="GeneID" id="301816654"/>
<dbReference type="eggNOG" id="COG0368">
    <property type="taxonomic scope" value="Bacteria"/>
</dbReference>
<evidence type="ECO:0000313" key="21">
    <source>
        <dbReference type="Proteomes" id="UP000011841"/>
    </source>
</evidence>
<keyword evidence="21" id="KW-1185">Reference proteome</keyword>
<evidence type="ECO:0000256" key="4">
    <source>
        <dbReference type="ARBA" id="ARBA00010561"/>
    </source>
</evidence>
<dbReference type="GO" id="GO:0008818">
    <property type="term" value="F:cobalamin 5'-phosphate synthase activity"/>
    <property type="evidence" value="ECO:0007669"/>
    <property type="project" value="UniProtKB-UniRule"/>
</dbReference>
<comment type="function">
    <text evidence="14 19">Joins adenosylcobinamide-GDP and alpha-ribazole to generate adenosylcobalamin (Ado-cobalamin). Also synthesizes adenosylcobalamin 5'-phosphate from adenosylcobinamide-GDP and alpha-ribazole 5'-phosphate.</text>
</comment>
<keyword evidence="12 19" id="KW-1133">Transmembrane helix</keyword>
<evidence type="ECO:0000256" key="13">
    <source>
        <dbReference type="ARBA" id="ARBA00023136"/>
    </source>
</evidence>
<dbReference type="Pfam" id="PF02654">
    <property type="entry name" value="CobS"/>
    <property type="match status" value="1"/>
</dbReference>
<gene>
    <name evidence="19" type="primary">cobS</name>
    <name evidence="20" type="ORF">S58_27750</name>
</gene>
<comment type="catalytic activity">
    <reaction evidence="17 19">
        <text>alpha-ribazole + adenosylcob(III)inamide-GDP = adenosylcob(III)alamin + GMP + H(+)</text>
        <dbReference type="Rhea" id="RHEA:16049"/>
        <dbReference type="ChEBI" id="CHEBI:10329"/>
        <dbReference type="ChEBI" id="CHEBI:15378"/>
        <dbReference type="ChEBI" id="CHEBI:18408"/>
        <dbReference type="ChEBI" id="CHEBI:58115"/>
        <dbReference type="ChEBI" id="CHEBI:60487"/>
        <dbReference type="EC" id="2.7.8.26"/>
    </reaction>
</comment>
<keyword evidence="13 19" id="KW-0472">Membrane</keyword>
<dbReference type="HAMAP" id="MF_00719">
    <property type="entry name" value="CobS"/>
    <property type="match status" value="1"/>
</dbReference>
<evidence type="ECO:0000256" key="7">
    <source>
        <dbReference type="ARBA" id="ARBA00022475"/>
    </source>
</evidence>
<evidence type="ECO:0000256" key="16">
    <source>
        <dbReference type="ARBA" id="ARBA00032853"/>
    </source>
</evidence>
<name>M4Z6S4_9BRAD</name>
<evidence type="ECO:0000256" key="8">
    <source>
        <dbReference type="ARBA" id="ARBA00022573"/>
    </source>
</evidence>
<dbReference type="PANTHER" id="PTHR34148:SF1">
    <property type="entry name" value="ADENOSYLCOBINAMIDE-GDP RIBAZOLETRANSFERASE"/>
    <property type="match status" value="1"/>
</dbReference>
<dbReference type="NCBIfam" id="TIGR00317">
    <property type="entry name" value="cobS"/>
    <property type="match status" value="1"/>
</dbReference>